<dbReference type="GO" id="GO:0006606">
    <property type="term" value="P:protein import into nucleus"/>
    <property type="evidence" value="ECO:0007669"/>
    <property type="project" value="TreeGrafter"/>
</dbReference>
<dbReference type="EMBL" id="KB933236">
    <property type="protein sequence ID" value="EON98048.1"/>
    <property type="molecule type" value="Genomic_DNA"/>
</dbReference>
<accession>R8BFH0</accession>
<dbReference type="OrthoDB" id="102511at2759"/>
<dbReference type="GeneID" id="19327081"/>
<name>R8BFH0_PHAM7</name>
<dbReference type="GO" id="GO:0006405">
    <property type="term" value="P:RNA export from nucleus"/>
    <property type="evidence" value="ECO:0007669"/>
    <property type="project" value="TreeGrafter"/>
</dbReference>
<evidence type="ECO:0000313" key="2">
    <source>
        <dbReference type="EMBL" id="EON98048.1"/>
    </source>
</evidence>
<protein>
    <submittedName>
        <fullName evidence="2">Putative nuclear pore complex protein an-nup188 protein</fullName>
    </submittedName>
</protein>
<evidence type="ECO:0000313" key="3">
    <source>
        <dbReference type="Proteomes" id="UP000014074"/>
    </source>
</evidence>
<dbReference type="InterPro" id="IPR041634">
    <property type="entry name" value="Nup188_C"/>
</dbReference>
<dbReference type="InterPro" id="IPR044840">
    <property type="entry name" value="Nup188"/>
</dbReference>
<reference evidence="3" key="1">
    <citation type="journal article" date="2013" name="Genome Announc.">
        <title>Draft genome sequence of the ascomycete Phaeoacremonium aleophilum strain UCR-PA7, a causal agent of the esca disease complex in grapevines.</title>
        <authorList>
            <person name="Blanco-Ulate B."/>
            <person name="Rolshausen P."/>
            <person name="Cantu D."/>
        </authorList>
    </citation>
    <scope>NUCLEOTIDE SEQUENCE [LARGE SCALE GENOMIC DNA]</scope>
    <source>
        <strain evidence="3">UCR-PA7</strain>
    </source>
</reference>
<dbReference type="AlphaFoldDB" id="R8BFH0"/>
<dbReference type="PANTHER" id="PTHR31431">
    <property type="entry name" value="NUCLEOPORIN NUP188 HOMOLOG"/>
    <property type="match status" value="1"/>
</dbReference>
<keyword evidence="3" id="KW-1185">Reference proteome</keyword>
<dbReference type="Proteomes" id="UP000014074">
    <property type="component" value="Unassembled WGS sequence"/>
</dbReference>
<feature type="domain" description="Nuclear pore protein Nup188 C-terminal" evidence="1">
    <location>
        <begin position="270"/>
        <end position="634"/>
    </location>
</feature>
<dbReference type="KEGG" id="tmn:UCRPA7_6426"/>
<dbReference type="HOGENOM" id="CLU_015419_0_0_1"/>
<dbReference type="Gene3D" id="1.25.10.70">
    <property type="match status" value="1"/>
</dbReference>
<evidence type="ECO:0000259" key="1">
    <source>
        <dbReference type="Pfam" id="PF18378"/>
    </source>
</evidence>
<organism evidence="2 3">
    <name type="scientific">Phaeoacremonium minimum (strain UCR-PA7)</name>
    <name type="common">Esca disease fungus</name>
    <name type="synonym">Togninia minima</name>
    <dbReference type="NCBI Taxonomy" id="1286976"/>
    <lineage>
        <taxon>Eukaryota</taxon>
        <taxon>Fungi</taxon>
        <taxon>Dikarya</taxon>
        <taxon>Ascomycota</taxon>
        <taxon>Pezizomycotina</taxon>
        <taxon>Sordariomycetes</taxon>
        <taxon>Sordariomycetidae</taxon>
        <taxon>Togniniales</taxon>
        <taxon>Togniniaceae</taxon>
        <taxon>Phaeoacremonium</taxon>
    </lineage>
</organism>
<dbReference type="RefSeq" id="XP_007917155.1">
    <property type="nucleotide sequence ID" value="XM_007918964.1"/>
</dbReference>
<proteinExistence type="predicted"/>
<dbReference type="PANTHER" id="PTHR31431:SF1">
    <property type="entry name" value="NUCLEOPORIN NUP188"/>
    <property type="match status" value="1"/>
</dbReference>
<dbReference type="eggNOG" id="ENOG502QQFV">
    <property type="taxonomic scope" value="Eukaryota"/>
</dbReference>
<sequence>MANCLLTGKTPREALKEDSKLSKLCPDSVLATALNKLQSISSIPTPELLAILDFLTSAQNYWPWTIFAIHQDKAMDELRAYGGVLEPSSKTLRHNAEKAANDARVAAYIAETLAMQLYHLRQMGQEHEFAEKVVRGLDYFLREGKQYYYALELADEMLRLDPGWIGPRENGFKNEMETANLNLSLVDAQIALFHAWEFLLVELSTCLLPKGQLITKQMMQVAEQCLSANQESQGPTRIFERITQSRANLAMVLVQRLTEVSLMPKDIVQLLTTLWTTINGIENPFGSEQLQYYRTLLKTLFIVLRGYNGSQVPVGNVKAANDSIVAINQGILNILDRVVAQGFRTLVTLIHDPEAMVFPEDIALLTAILQACLAIPGMDQCQTQILNIMVTHDVLHVATSLFSWSDKLADKGDPVYGELSLLFLLELSTLPLLAEQLACDGLLGQLTSANISTHIQRPNVSPYTDSVGAQRCYGIWAKGILPLLLNILTVLGATIAPEVAFVLSRFPNLLKSSIERFEAPGLSRTVSREAPQYVSLITVSEVHSLALITRVLAILRMNNNRDIPDVAWDAATLLENVEFWLSSRKLLRDRILPLGSREADWRSMKTAAAGAPGKSDNKLEAKVVALLEAVKEILSDSD</sequence>
<gene>
    <name evidence="2" type="ORF">UCRPA7_6426</name>
</gene>
<dbReference type="GO" id="GO:0044611">
    <property type="term" value="C:nuclear pore inner ring"/>
    <property type="evidence" value="ECO:0007669"/>
    <property type="project" value="TreeGrafter"/>
</dbReference>
<dbReference type="GO" id="GO:0017056">
    <property type="term" value="F:structural constituent of nuclear pore"/>
    <property type="evidence" value="ECO:0007669"/>
    <property type="project" value="InterPro"/>
</dbReference>
<dbReference type="Pfam" id="PF18378">
    <property type="entry name" value="Nup188_C"/>
    <property type="match status" value="1"/>
</dbReference>